<dbReference type="PANTHER" id="PTHR15237:SF0">
    <property type="entry name" value="CELL CYCLE CHECKPOINT CONTROL PROTEIN"/>
    <property type="match status" value="1"/>
</dbReference>
<evidence type="ECO:0000256" key="12">
    <source>
        <dbReference type="SAM" id="MobiDB-lite"/>
    </source>
</evidence>
<proteinExistence type="inferred from homology"/>
<keyword evidence="4" id="KW-0540">Nuclease</keyword>
<keyword evidence="14" id="KW-1185">Reference proteome</keyword>
<keyword evidence="6" id="KW-0378">Hydrolase</keyword>
<dbReference type="GO" id="GO:0006281">
    <property type="term" value="P:DNA repair"/>
    <property type="evidence" value="ECO:0007669"/>
    <property type="project" value="TreeGrafter"/>
</dbReference>
<organism evidence="13 14">
    <name type="scientific">Acropora cervicornis</name>
    <name type="common">Staghorn coral</name>
    <dbReference type="NCBI Taxonomy" id="6130"/>
    <lineage>
        <taxon>Eukaryota</taxon>
        <taxon>Metazoa</taxon>
        <taxon>Cnidaria</taxon>
        <taxon>Anthozoa</taxon>
        <taxon>Hexacorallia</taxon>
        <taxon>Scleractinia</taxon>
        <taxon>Astrocoeniina</taxon>
        <taxon>Acroporidae</taxon>
        <taxon>Acropora</taxon>
    </lineage>
</organism>
<dbReference type="AlphaFoldDB" id="A0AAD9R6E6"/>
<evidence type="ECO:0000256" key="4">
    <source>
        <dbReference type="ARBA" id="ARBA00022722"/>
    </source>
</evidence>
<feature type="region of interest" description="Disordered" evidence="12">
    <location>
        <begin position="343"/>
        <end position="368"/>
    </location>
</feature>
<dbReference type="Pfam" id="PF04139">
    <property type="entry name" value="Rad9"/>
    <property type="match status" value="1"/>
</dbReference>
<evidence type="ECO:0000313" key="14">
    <source>
        <dbReference type="Proteomes" id="UP001249851"/>
    </source>
</evidence>
<keyword evidence="8" id="KW-0539">Nucleus</keyword>
<feature type="compositionally biased region" description="Low complexity" evidence="12">
    <location>
        <begin position="296"/>
        <end position="306"/>
    </location>
</feature>
<protein>
    <recommendedName>
        <fullName evidence="10">Cell cycle checkpoint control protein RAD9A</fullName>
    </recommendedName>
    <alternativeName>
        <fullName evidence="11">DNA repair exonuclease rad9 homolog A</fullName>
    </alternativeName>
</protein>
<reference evidence="13" key="2">
    <citation type="journal article" date="2023" name="Science">
        <title>Genomic signatures of disease resistance in endangered staghorn corals.</title>
        <authorList>
            <person name="Vollmer S.V."/>
            <person name="Selwyn J.D."/>
            <person name="Despard B.A."/>
            <person name="Roesel C.L."/>
        </authorList>
    </citation>
    <scope>NUCLEOTIDE SEQUENCE</scope>
    <source>
        <strain evidence="13">K2</strain>
    </source>
</reference>
<dbReference type="SUPFAM" id="SSF55979">
    <property type="entry name" value="DNA clamp"/>
    <property type="match status" value="1"/>
</dbReference>
<keyword evidence="3" id="KW-0597">Phosphoprotein</keyword>
<dbReference type="InterPro" id="IPR007268">
    <property type="entry name" value="Rad9/Ddc1"/>
</dbReference>
<evidence type="ECO:0000256" key="11">
    <source>
        <dbReference type="ARBA" id="ARBA00079896"/>
    </source>
</evidence>
<dbReference type="GO" id="GO:0031573">
    <property type="term" value="P:mitotic intra-S DNA damage checkpoint signaling"/>
    <property type="evidence" value="ECO:0007669"/>
    <property type="project" value="TreeGrafter"/>
</dbReference>
<dbReference type="FunFam" id="3.70.10.10:FF:000005">
    <property type="entry name" value="Cell cycle checkpoint control protein"/>
    <property type="match status" value="1"/>
</dbReference>
<dbReference type="GO" id="GO:0030896">
    <property type="term" value="C:checkpoint clamp complex"/>
    <property type="evidence" value="ECO:0007669"/>
    <property type="project" value="InterPro"/>
</dbReference>
<comment type="caution">
    <text evidence="13">The sequence shown here is derived from an EMBL/GenBank/DDBJ whole genome shotgun (WGS) entry which is preliminary data.</text>
</comment>
<evidence type="ECO:0000313" key="13">
    <source>
        <dbReference type="EMBL" id="KAK2573899.1"/>
    </source>
</evidence>
<gene>
    <name evidence="13" type="ORF">P5673_000004</name>
</gene>
<dbReference type="PANTHER" id="PTHR15237">
    <property type="entry name" value="DNA REPAIR PROTEIN RAD9"/>
    <property type="match status" value="1"/>
</dbReference>
<evidence type="ECO:0000256" key="9">
    <source>
        <dbReference type="ARBA" id="ARBA00059283"/>
    </source>
</evidence>
<dbReference type="GO" id="GO:0000076">
    <property type="term" value="P:DNA replication checkpoint signaling"/>
    <property type="evidence" value="ECO:0007669"/>
    <property type="project" value="TreeGrafter"/>
</dbReference>
<evidence type="ECO:0000256" key="1">
    <source>
        <dbReference type="ARBA" id="ARBA00004123"/>
    </source>
</evidence>
<comment type="subcellular location">
    <subcellularLocation>
        <location evidence="1">Nucleus</location>
    </subcellularLocation>
</comment>
<dbReference type="EMBL" id="JARQWQ010000001">
    <property type="protein sequence ID" value="KAK2573899.1"/>
    <property type="molecule type" value="Genomic_DNA"/>
</dbReference>
<evidence type="ECO:0000256" key="3">
    <source>
        <dbReference type="ARBA" id="ARBA00022553"/>
    </source>
</evidence>
<reference evidence="13" key="1">
    <citation type="journal article" date="2023" name="G3 (Bethesda)">
        <title>Whole genome assembly and annotation of the endangered Caribbean coral Acropora cervicornis.</title>
        <authorList>
            <person name="Selwyn J.D."/>
            <person name="Vollmer S.V."/>
        </authorList>
    </citation>
    <scope>NUCLEOTIDE SEQUENCE</scope>
    <source>
        <strain evidence="13">K2</strain>
    </source>
</reference>
<evidence type="ECO:0000256" key="10">
    <source>
        <dbReference type="ARBA" id="ARBA00069752"/>
    </source>
</evidence>
<comment type="similarity">
    <text evidence="2">Belongs to the rad9 family.</text>
</comment>
<feature type="region of interest" description="Disordered" evidence="12">
    <location>
        <begin position="263"/>
        <end position="322"/>
    </location>
</feature>
<dbReference type="GO" id="GO:0071479">
    <property type="term" value="P:cellular response to ionizing radiation"/>
    <property type="evidence" value="ECO:0007669"/>
    <property type="project" value="TreeGrafter"/>
</dbReference>
<dbReference type="InterPro" id="IPR046938">
    <property type="entry name" value="DNA_clamp_sf"/>
</dbReference>
<keyword evidence="5" id="KW-0227">DNA damage</keyword>
<dbReference type="GO" id="GO:0004527">
    <property type="term" value="F:exonuclease activity"/>
    <property type="evidence" value="ECO:0007669"/>
    <property type="project" value="UniProtKB-KW"/>
</dbReference>
<comment type="function">
    <text evidence="9">Component of the 9-1-1 cell-cycle checkpoint response complex that plays a major role in DNA repair. The 9-1-1 complex is recruited to DNA lesion upon damage by the RAD17-replication factor C (RFC) clamp loader complex. Acts then as a sliding clamp platform on DNA for several proteins involved in long-patch base excision repair (LP-BER). The 9-1-1 complex stimulates DNA polymerase beta (POLB) activity by increasing its affinity for the 3'-OH end of the primer-template and stabilizes POLB to those sites where LP-BER proceeds; endonuclease FEN1 cleavage activity on substrates with double, nick, or gap flaps of distinct sequences and lengths; and DNA ligase I (LIG1) on long-patch base excision repair substrates. The 9-1-1 complex is necessary for the recruitment of RHNO1 to sites of double-stranded breaks (DSB) occurring during the S phase. RAD9A possesses 3'-&gt;5' double stranded DNA exonuclease activity.</text>
</comment>
<keyword evidence="7" id="KW-0269">Exonuclease</keyword>
<evidence type="ECO:0000256" key="7">
    <source>
        <dbReference type="ARBA" id="ARBA00022839"/>
    </source>
</evidence>
<dbReference type="Gene3D" id="3.70.10.10">
    <property type="match status" value="1"/>
</dbReference>
<feature type="region of interest" description="Disordered" evidence="12">
    <location>
        <begin position="405"/>
        <end position="443"/>
    </location>
</feature>
<evidence type="ECO:0000256" key="2">
    <source>
        <dbReference type="ARBA" id="ARBA00008494"/>
    </source>
</evidence>
<evidence type="ECO:0000256" key="8">
    <source>
        <dbReference type="ARBA" id="ARBA00023242"/>
    </source>
</evidence>
<feature type="compositionally biased region" description="Basic and acidic residues" evidence="12">
    <location>
        <begin position="354"/>
        <end position="368"/>
    </location>
</feature>
<name>A0AAD9R6E6_ACRCE</name>
<evidence type="ECO:0000256" key="5">
    <source>
        <dbReference type="ARBA" id="ARBA00022763"/>
    </source>
</evidence>
<feature type="compositionally biased region" description="Polar residues" evidence="12">
    <location>
        <begin position="344"/>
        <end position="353"/>
    </location>
</feature>
<accession>A0AAD9R6E6</accession>
<sequence length="490" mass="54954">MRCVIPGRSVKLFAKAIHCLSRIGDELYLEALPQGLALRTVNSSRSAYACFLFNESFFLSYDDGSNDLPEDSQEEDLLKCKIGMKSCLSVFKSMNTIEKSVDQCKIDLNIKEARLVFLLFCRHGITKTYNLTFQACETLQAIFSKDLSLNFITAQAKILNDAVYNFPNNQEEVTLVVCPETFKVKNYVDDEPDPTKVIHTEMMLAPEEFDNYQIGAILTFAEFSSQPINVHFETGGKPIVFSMDGDSSYEGNFVLATLVDNESSAPSSQHSGAEVEAAASKSTKKHQKGKQDKSSSKQSLPKQQNSGEEISQRHDDAENDEEYDSLLDDNDMDITEIDHALQDNKASASSQRNQFKDNKVKNNSTTKDEQLPTCKRILDASKSSVLDDFFSDSFPYRDMFTTARKELSPSLGHSSCASPEFKSLKQREQKKAKKHKADHDESIMDVEADDDYEFIPGTPPNKKFKSMFFNASQNQVLPQDVVLAADSDED</sequence>
<dbReference type="Proteomes" id="UP001249851">
    <property type="component" value="Unassembled WGS sequence"/>
</dbReference>
<evidence type="ECO:0000256" key="6">
    <source>
        <dbReference type="ARBA" id="ARBA00022801"/>
    </source>
</evidence>